<evidence type="ECO:0000313" key="1">
    <source>
        <dbReference type="EMBL" id="MET3601817.1"/>
    </source>
</evidence>
<dbReference type="RefSeq" id="WP_354435623.1">
    <property type="nucleotide sequence ID" value="NZ_JBEPLY010000017.1"/>
</dbReference>
<keyword evidence="2" id="KW-1185">Reference proteome</keyword>
<protein>
    <submittedName>
        <fullName evidence="1">Uncharacterized protein</fullName>
    </submittedName>
</protein>
<proteinExistence type="predicted"/>
<accession>A0ABV2IHY9</accession>
<organism evidence="1 2">
    <name type="scientific">Martelella mangrovi</name>
    <dbReference type="NCBI Taxonomy" id="1397477"/>
    <lineage>
        <taxon>Bacteria</taxon>
        <taxon>Pseudomonadati</taxon>
        <taxon>Pseudomonadota</taxon>
        <taxon>Alphaproteobacteria</taxon>
        <taxon>Hyphomicrobiales</taxon>
        <taxon>Aurantimonadaceae</taxon>
        <taxon>Martelella</taxon>
    </lineage>
</organism>
<reference evidence="1 2" key="1">
    <citation type="submission" date="2024-06" db="EMBL/GenBank/DDBJ databases">
        <title>Genomic Encyclopedia of Type Strains, Phase IV (KMG-IV): sequencing the most valuable type-strain genomes for metagenomic binning, comparative biology and taxonomic classification.</title>
        <authorList>
            <person name="Goeker M."/>
        </authorList>
    </citation>
    <scope>NUCLEOTIDE SEQUENCE [LARGE SCALE GENOMIC DNA]</scope>
    <source>
        <strain evidence="1 2">DSM 28102</strain>
    </source>
</reference>
<comment type="caution">
    <text evidence="1">The sequence shown here is derived from an EMBL/GenBank/DDBJ whole genome shotgun (WGS) entry which is preliminary data.</text>
</comment>
<dbReference type="EMBL" id="JBEPLY010000017">
    <property type="protein sequence ID" value="MET3601817.1"/>
    <property type="molecule type" value="Genomic_DNA"/>
</dbReference>
<gene>
    <name evidence="1" type="ORF">ABID12_003780</name>
</gene>
<sequence length="41" mass="4164">MTIAYRAGGDYNVRAACADAAVKAGAGARKQSETSDDETGD</sequence>
<evidence type="ECO:0000313" key="2">
    <source>
        <dbReference type="Proteomes" id="UP001549164"/>
    </source>
</evidence>
<name>A0ABV2IHY9_9HYPH</name>
<dbReference type="Proteomes" id="UP001549164">
    <property type="component" value="Unassembled WGS sequence"/>
</dbReference>